<comment type="caution">
    <text evidence="2">The sequence shown here is derived from an EMBL/GenBank/DDBJ whole genome shotgun (WGS) entry which is preliminary data.</text>
</comment>
<gene>
    <name evidence="2" type="ORF">QOZ84_06915</name>
</gene>
<evidence type="ECO:0000256" key="1">
    <source>
        <dbReference type="SAM" id="Phobius"/>
    </source>
</evidence>
<keyword evidence="1" id="KW-0472">Membrane</keyword>
<keyword evidence="1" id="KW-1133">Transmembrane helix</keyword>
<accession>A0ABT7E8N2</accession>
<feature type="transmembrane region" description="Helical" evidence="1">
    <location>
        <begin position="63"/>
        <end position="82"/>
    </location>
</feature>
<proteinExistence type="predicted"/>
<dbReference type="RefSeq" id="WP_284132223.1">
    <property type="nucleotide sequence ID" value="NZ_JASKYM010000002.1"/>
</dbReference>
<dbReference type="Proteomes" id="UP001301012">
    <property type="component" value="Unassembled WGS sequence"/>
</dbReference>
<keyword evidence="3" id="KW-1185">Reference proteome</keyword>
<evidence type="ECO:0000313" key="3">
    <source>
        <dbReference type="Proteomes" id="UP001301012"/>
    </source>
</evidence>
<feature type="transmembrane region" description="Helical" evidence="1">
    <location>
        <begin position="12"/>
        <end position="43"/>
    </location>
</feature>
<name>A0ABT7E8N2_9FIRM</name>
<reference evidence="2 3" key="1">
    <citation type="submission" date="2023-05" db="EMBL/GenBank/DDBJ databases">
        <title>Rombocin, a short stable natural nisin variant, displays selective antimicrobial activity against Listeria monocytogenes and employs dual mode of action to kill target bacterial strains.</title>
        <authorList>
            <person name="Wambui J."/>
            <person name="Stephan R."/>
            <person name="Kuipers O.P."/>
        </authorList>
    </citation>
    <scope>NUCLEOTIDE SEQUENCE [LARGE SCALE GENOMIC DNA]</scope>
    <source>
        <strain evidence="2 3">RC002</strain>
    </source>
</reference>
<sequence>MKKFFSMDGKFTIFTVVGLMFLISYLFFYNPIFLQLGVLIAWIPDINKSLANYKKTGKVDFTLILTGIILASTIIVLAVNLFSNF</sequence>
<dbReference type="EMBL" id="JASKYM010000002">
    <property type="protein sequence ID" value="MDK2563274.1"/>
    <property type="molecule type" value="Genomic_DNA"/>
</dbReference>
<protein>
    <recommendedName>
        <fullName evidence="4">AI-2E family transporter</fullName>
    </recommendedName>
</protein>
<evidence type="ECO:0000313" key="2">
    <source>
        <dbReference type="EMBL" id="MDK2563274.1"/>
    </source>
</evidence>
<evidence type="ECO:0008006" key="4">
    <source>
        <dbReference type="Google" id="ProtNLM"/>
    </source>
</evidence>
<keyword evidence="1" id="KW-0812">Transmembrane</keyword>
<organism evidence="2 3">
    <name type="scientific">Romboutsia sedimentorum</name>
    <dbReference type="NCBI Taxonomy" id="1368474"/>
    <lineage>
        <taxon>Bacteria</taxon>
        <taxon>Bacillati</taxon>
        <taxon>Bacillota</taxon>
        <taxon>Clostridia</taxon>
        <taxon>Peptostreptococcales</taxon>
        <taxon>Peptostreptococcaceae</taxon>
        <taxon>Romboutsia</taxon>
    </lineage>
</organism>